<evidence type="ECO:0000313" key="5">
    <source>
        <dbReference type="Proteomes" id="UP000783796"/>
    </source>
</evidence>
<dbReference type="InterPro" id="IPR003008">
    <property type="entry name" value="Tubulin_FtsZ_GTPase"/>
</dbReference>
<dbReference type="Proteomes" id="UP000783796">
    <property type="component" value="Unassembled WGS sequence"/>
</dbReference>
<accession>A0A948WVN1</accession>
<protein>
    <recommendedName>
        <fullName evidence="3">Tubulin/FtsZ GTPase domain-containing protein</fullName>
    </recommendedName>
</protein>
<dbReference type="PANTHER" id="PTHR30314:SF3">
    <property type="entry name" value="MITOCHONDRIAL DIVISION PROTEIN FSZA"/>
    <property type="match status" value="1"/>
</dbReference>
<dbReference type="GO" id="GO:0051301">
    <property type="term" value="P:cell division"/>
    <property type="evidence" value="ECO:0007669"/>
    <property type="project" value="TreeGrafter"/>
</dbReference>
<organism evidence="4 5">
    <name type="scientific">Candidatus Phocaeicola faecigallinarum</name>
    <dbReference type="NCBI Taxonomy" id="2838732"/>
    <lineage>
        <taxon>Bacteria</taxon>
        <taxon>Pseudomonadati</taxon>
        <taxon>Bacteroidota</taxon>
        <taxon>Bacteroidia</taxon>
        <taxon>Bacteroidales</taxon>
        <taxon>Bacteroidaceae</taxon>
        <taxon>Phocaeicola</taxon>
    </lineage>
</organism>
<dbReference type="SMART" id="SM00864">
    <property type="entry name" value="Tubulin"/>
    <property type="match status" value="1"/>
</dbReference>
<reference evidence="4" key="2">
    <citation type="submission" date="2021-04" db="EMBL/GenBank/DDBJ databases">
        <authorList>
            <person name="Gilroy R."/>
        </authorList>
    </citation>
    <scope>NUCLEOTIDE SEQUENCE</scope>
    <source>
        <strain evidence="4">G4-2901</strain>
    </source>
</reference>
<dbReference type="Pfam" id="PF00091">
    <property type="entry name" value="Tubulin"/>
    <property type="match status" value="1"/>
</dbReference>
<feature type="domain" description="Tubulin/FtsZ GTPase" evidence="3">
    <location>
        <begin position="19"/>
        <end position="204"/>
    </location>
</feature>
<sequence>MEDNDLKLLLKSIIESKPAISIIGIGGGAGRIVNKMQACELTDTELNVFGMNRKEMEELSLPHKYLIGADGLGSGKDRSLAEAECQKILPSLEKIITDKKLSCFIVCLGGGTGEGCIKTFLQKAVDMQIRVKLLVVTLPHPSEGLEKRENALRLLDEIEKLVDGIFVVDYDVLPCSTISDLYNEADRKVMSIVSSFINMIVNPSLICFDFNDVRNFLRYYSDTKFIDFFTLSGNIDYLDEELNDMLKHLPTKYHTLDDISNLIVAIHYNRDSDEDIVRKFLDMIVSDDIMNKLTKGTQTKWTMIHNSDMEKNIFRIDIFTKCN</sequence>
<evidence type="ECO:0000256" key="1">
    <source>
        <dbReference type="ARBA" id="ARBA00022741"/>
    </source>
</evidence>
<evidence type="ECO:0000313" key="4">
    <source>
        <dbReference type="EMBL" id="MBU3836820.1"/>
    </source>
</evidence>
<dbReference type="GO" id="GO:0005737">
    <property type="term" value="C:cytoplasm"/>
    <property type="evidence" value="ECO:0007669"/>
    <property type="project" value="TreeGrafter"/>
</dbReference>
<dbReference type="PANTHER" id="PTHR30314">
    <property type="entry name" value="CELL DIVISION PROTEIN FTSZ-RELATED"/>
    <property type="match status" value="1"/>
</dbReference>
<dbReference type="InterPro" id="IPR036525">
    <property type="entry name" value="Tubulin/FtsZ_GTPase_sf"/>
</dbReference>
<gene>
    <name evidence="4" type="ORF">H9777_00520</name>
</gene>
<keyword evidence="1" id="KW-0547">Nucleotide-binding</keyword>
<dbReference type="AlphaFoldDB" id="A0A948WVN1"/>
<dbReference type="GO" id="GO:0005525">
    <property type="term" value="F:GTP binding"/>
    <property type="evidence" value="ECO:0007669"/>
    <property type="project" value="UniProtKB-KW"/>
</dbReference>
<dbReference type="Gene3D" id="3.40.50.1440">
    <property type="entry name" value="Tubulin/FtsZ, GTPase domain"/>
    <property type="match status" value="1"/>
</dbReference>
<dbReference type="GO" id="GO:0032153">
    <property type="term" value="C:cell division site"/>
    <property type="evidence" value="ECO:0007669"/>
    <property type="project" value="TreeGrafter"/>
</dbReference>
<dbReference type="EMBL" id="JAHLFW010000004">
    <property type="protein sequence ID" value="MBU3836820.1"/>
    <property type="molecule type" value="Genomic_DNA"/>
</dbReference>
<keyword evidence="2" id="KW-0342">GTP-binding</keyword>
<proteinExistence type="predicted"/>
<dbReference type="InterPro" id="IPR045061">
    <property type="entry name" value="FtsZ/CetZ"/>
</dbReference>
<reference evidence="4" key="1">
    <citation type="journal article" date="2021" name="PeerJ">
        <title>Extensive microbial diversity within the chicken gut microbiome revealed by metagenomics and culture.</title>
        <authorList>
            <person name="Gilroy R."/>
            <person name="Ravi A."/>
            <person name="Getino M."/>
            <person name="Pursley I."/>
            <person name="Horton D.L."/>
            <person name="Alikhan N.F."/>
            <person name="Baker D."/>
            <person name="Gharbi K."/>
            <person name="Hall N."/>
            <person name="Watson M."/>
            <person name="Adriaenssens E.M."/>
            <person name="Foster-Nyarko E."/>
            <person name="Jarju S."/>
            <person name="Secka A."/>
            <person name="Antonio M."/>
            <person name="Oren A."/>
            <person name="Chaudhuri R.R."/>
            <person name="La Ragione R."/>
            <person name="Hildebrand F."/>
            <person name="Pallen M.J."/>
        </authorList>
    </citation>
    <scope>NUCLEOTIDE SEQUENCE</scope>
    <source>
        <strain evidence="4">G4-2901</strain>
    </source>
</reference>
<evidence type="ECO:0000256" key="2">
    <source>
        <dbReference type="ARBA" id="ARBA00023134"/>
    </source>
</evidence>
<evidence type="ECO:0000259" key="3">
    <source>
        <dbReference type="SMART" id="SM00864"/>
    </source>
</evidence>
<dbReference type="GO" id="GO:0003924">
    <property type="term" value="F:GTPase activity"/>
    <property type="evidence" value="ECO:0007669"/>
    <property type="project" value="InterPro"/>
</dbReference>
<dbReference type="SUPFAM" id="SSF52490">
    <property type="entry name" value="Tubulin nucleotide-binding domain-like"/>
    <property type="match status" value="1"/>
</dbReference>
<comment type="caution">
    <text evidence="4">The sequence shown here is derived from an EMBL/GenBank/DDBJ whole genome shotgun (WGS) entry which is preliminary data.</text>
</comment>
<name>A0A948WVN1_9BACT</name>